<comment type="caution">
    <text evidence="3">The sequence shown here is derived from an EMBL/GenBank/DDBJ whole genome shotgun (WGS) entry which is preliminary data.</text>
</comment>
<dbReference type="PANTHER" id="PTHR33376:SF15">
    <property type="entry name" value="BLL6794 PROTEIN"/>
    <property type="match status" value="1"/>
</dbReference>
<dbReference type="PANTHER" id="PTHR33376">
    <property type="match status" value="1"/>
</dbReference>
<dbReference type="RefSeq" id="WP_207894655.1">
    <property type="nucleotide sequence ID" value="NZ_SMFU01000003.1"/>
</dbReference>
<dbReference type="CDD" id="cd13665">
    <property type="entry name" value="PBP2_TRAP_Dctp3_4"/>
    <property type="match status" value="1"/>
</dbReference>
<dbReference type="InterPro" id="IPR018389">
    <property type="entry name" value="DctP_fam"/>
</dbReference>
<keyword evidence="1 2" id="KW-0732">Signal</keyword>
<dbReference type="EMBL" id="SMFU01000003">
    <property type="protein sequence ID" value="TCK16392.1"/>
    <property type="molecule type" value="Genomic_DNA"/>
</dbReference>
<dbReference type="Proteomes" id="UP000294546">
    <property type="component" value="Unassembled WGS sequence"/>
</dbReference>
<feature type="signal peptide" evidence="2">
    <location>
        <begin position="1"/>
        <end position="19"/>
    </location>
</feature>
<protein>
    <submittedName>
        <fullName evidence="3">TRAP-type C4-dicarboxylate transport system substrate-binding protein</fullName>
    </submittedName>
</protein>
<reference evidence="3 4" key="1">
    <citation type="submission" date="2019-03" db="EMBL/GenBank/DDBJ databases">
        <title>Genomic Encyclopedia of Archaeal and Bacterial Type Strains, Phase II (KMG-II): from individual species to whole genera.</title>
        <authorList>
            <person name="Goeker M."/>
        </authorList>
    </citation>
    <scope>NUCLEOTIDE SEQUENCE [LARGE SCALE GENOMIC DNA]</scope>
    <source>
        <strain evidence="3 4">DSM 27697</strain>
    </source>
</reference>
<dbReference type="NCBIfam" id="NF037995">
    <property type="entry name" value="TRAP_S1"/>
    <property type="match status" value="1"/>
</dbReference>
<evidence type="ECO:0000313" key="4">
    <source>
        <dbReference type="Proteomes" id="UP000294546"/>
    </source>
</evidence>
<dbReference type="GO" id="GO:0055085">
    <property type="term" value="P:transmembrane transport"/>
    <property type="evidence" value="ECO:0007669"/>
    <property type="project" value="InterPro"/>
</dbReference>
<feature type="chain" id="PRO_5020553332" evidence="2">
    <location>
        <begin position="20"/>
        <end position="335"/>
    </location>
</feature>
<gene>
    <name evidence="3" type="ORF">CLV83_0166</name>
</gene>
<keyword evidence="4" id="KW-1185">Reference proteome</keyword>
<dbReference type="Pfam" id="PF03480">
    <property type="entry name" value="DctP"/>
    <property type="match status" value="1"/>
</dbReference>
<evidence type="ECO:0000256" key="1">
    <source>
        <dbReference type="ARBA" id="ARBA00022729"/>
    </source>
</evidence>
<dbReference type="InterPro" id="IPR038404">
    <property type="entry name" value="TRAP_DctP_sf"/>
</dbReference>
<name>A0A4R1HGR2_9GAMM</name>
<sequence length="335" mass="37097">MLKKTALALALNLSVAALAQAETLRLSHWVPATHPVQAKGLEPWAKSIEEASDGELSIQIFPAQQIGSAPDHYDMVRDGIVDISWTNPGYNAGRFPIYSLIEIPFHISDGASGAKAIHSWYQDYAKKEMGDVFFCAVNSHETGALHSKKQITRPAELSGLNVRPAHATMARFVSDQGAAPVQVPAPEAREAIARGIADAITFPWGSIYDFGIDKEVKYHMDLPMYVSAQVLLFNKDSLNGLSEQNRQVIYDHCTPDWSQQISQGWVEDDREAREQMVADEGHSVIRPSEEEEALWREAAKPSLEKWKADASASGIDADKAYQDYLQSLKDNNADY</sequence>
<evidence type="ECO:0000313" key="3">
    <source>
        <dbReference type="EMBL" id="TCK16392.1"/>
    </source>
</evidence>
<evidence type="ECO:0000256" key="2">
    <source>
        <dbReference type="SAM" id="SignalP"/>
    </source>
</evidence>
<organism evidence="3 4">
    <name type="scientific">Marinobacterium mangrovicola</name>
    <dbReference type="NCBI Taxonomy" id="1476959"/>
    <lineage>
        <taxon>Bacteria</taxon>
        <taxon>Pseudomonadati</taxon>
        <taxon>Pseudomonadota</taxon>
        <taxon>Gammaproteobacteria</taxon>
        <taxon>Oceanospirillales</taxon>
        <taxon>Oceanospirillaceae</taxon>
        <taxon>Marinobacterium</taxon>
    </lineage>
</organism>
<proteinExistence type="predicted"/>
<dbReference type="AlphaFoldDB" id="A0A4R1HGR2"/>
<accession>A0A4R1HGR2</accession>
<dbReference type="Gene3D" id="3.40.190.170">
    <property type="entry name" value="Bacterial extracellular solute-binding protein, family 7"/>
    <property type="match status" value="1"/>
</dbReference>